<name>A0AAV5WV50_9BILA</name>
<dbReference type="Proteomes" id="UP001432322">
    <property type="component" value="Unassembled WGS sequence"/>
</dbReference>
<dbReference type="AlphaFoldDB" id="A0AAV5WV50"/>
<protein>
    <submittedName>
        <fullName evidence="1">Uncharacterized protein</fullName>
    </submittedName>
</protein>
<proteinExistence type="predicted"/>
<feature type="non-terminal residue" evidence="1">
    <location>
        <position position="1"/>
    </location>
</feature>
<dbReference type="EMBL" id="BTSY01000006">
    <property type="protein sequence ID" value="GMT34538.1"/>
    <property type="molecule type" value="Genomic_DNA"/>
</dbReference>
<gene>
    <name evidence="1" type="ORF">PFISCL1PPCAC_25835</name>
</gene>
<evidence type="ECO:0000313" key="2">
    <source>
        <dbReference type="Proteomes" id="UP001432322"/>
    </source>
</evidence>
<sequence>AVKPPHVDDVPKRLTPCGYLPLYRPHPMNDDYNIYGDMREEQMVNGLAVYYCNGRLVNVNTKVEMFIWAIACDTATNQFVIYDDANRVIVEPIKAGDKFYCRNKRCGPASTLQSDAP</sequence>
<reference evidence="1" key="1">
    <citation type="submission" date="2023-10" db="EMBL/GenBank/DDBJ databases">
        <title>Genome assembly of Pristionchus species.</title>
        <authorList>
            <person name="Yoshida K."/>
            <person name="Sommer R.J."/>
        </authorList>
    </citation>
    <scope>NUCLEOTIDE SEQUENCE</scope>
    <source>
        <strain evidence="1">RS5133</strain>
    </source>
</reference>
<comment type="caution">
    <text evidence="1">The sequence shown here is derived from an EMBL/GenBank/DDBJ whole genome shotgun (WGS) entry which is preliminary data.</text>
</comment>
<keyword evidence="2" id="KW-1185">Reference proteome</keyword>
<feature type="non-terminal residue" evidence="1">
    <location>
        <position position="117"/>
    </location>
</feature>
<accession>A0AAV5WV50</accession>
<evidence type="ECO:0000313" key="1">
    <source>
        <dbReference type="EMBL" id="GMT34538.1"/>
    </source>
</evidence>
<organism evidence="1 2">
    <name type="scientific">Pristionchus fissidentatus</name>
    <dbReference type="NCBI Taxonomy" id="1538716"/>
    <lineage>
        <taxon>Eukaryota</taxon>
        <taxon>Metazoa</taxon>
        <taxon>Ecdysozoa</taxon>
        <taxon>Nematoda</taxon>
        <taxon>Chromadorea</taxon>
        <taxon>Rhabditida</taxon>
        <taxon>Rhabditina</taxon>
        <taxon>Diplogasteromorpha</taxon>
        <taxon>Diplogasteroidea</taxon>
        <taxon>Neodiplogasteridae</taxon>
        <taxon>Pristionchus</taxon>
    </lineage>
</organism>